<dbReference type="Gene3D" id="3.30.565.10">
    <property type="entry name" value="Histidine kinase-like ATPase, C-terminal domain"/>
    <property type="match status" value="2"/>
</dbReference>
<dbReference type="Pfam" id="PF00512">
    <property type="entry name" value="HisKA"/>
    <property type="match status" value="2"/>
</dbReference>
<feature type="region of interest" description="Disordered" evidence="7">
    <location>
        <begin position="1807"/>
        <end position="1834"/>
    </location>
</feature>
<dbReference type="InterPro" id="IPR003594">
    <property type="entry name" value="HATPase_dom"/>
</dbReference>
<reference evidence="10 11" key="1">
    <citation type="submission" date="2016-05" db="EMBL/GenBank/DDBJ databases">
        <title>Genome sequencing reveals origins of a unique bacterial endosymbiosis in the earliest lineages of terrestrial Fungi.</title>
        <authorList>
            <consortium name="DOE Joint Genome Institute"/>
            <person name="Uehling J."/>
            <person name="Gryganskyi A."/>
            <person name="Hameed K."/>
            <person name="Tschaplinski T."/>
            <person name="Misztal P."/>
            <person name="Wu S."/>
            <person name="Desiro A."/>
            <person name="Vande Pol N."/>
            <person name="Du Z.-Y."/>
            <person name="Zienkiewicz A."/>
            <person name="Zienkiewicz K."/>
            <person name="Morin E."/>
            <person name="Tisserant E."/>
            <person name="Splivallo R."/>
            <person name="Hainaut M."/>
            <person name="Henrissat B."/>
            <person name="Ohm R."/>
            <person name="Kuo A."/>
            <person name="Yan J."/>
            <person name="Lipzen A."/>
            <person name="Nolan M."/>
            <person name="Labutti K."/>
            <person name="Barry K."/>
            <person name="Goldstein A."/>
            <person name="Labbe J."/>
            <person name="Schadt C."/>
            <person name="Tuskan G."/>
            <person name="Grigoriev I."/>
            <person name="Martin F."/>
            <person name="Vilgalys R."/>
            <person name="Bonito G."/>
        </authorList>
    </citation>
    <scope>NUCLEOTIDE SEQUENCE [LARGE SCALE GENOMIC DNA]</scope>
    <source>
        <strain evidence="10 11">AG-77</strain>
    </source>
</reference>
<dbReference type="InterPro" id="IPR036097">
    <property type="entry name" value="HisK_dim/P_sf"/>
</dbReference>
<dbReference type="InterPro" id="IPR001789">
    <property type="entry name" value="Sig_transdc_resp-reg_receiver"/>
</dbReference>
<evidence type="ECO:0000256" key="4">
    <source>
        <dbReference type="ARBA" id="ARBA00022679"/>
    </source>
</evidence>
<dbReference type="SUPFAM" id="SSF55781">
    <property type="entry name" value="GAF domain-like"/>
    <property type="match status" value="1"/>
</dbReference>
<feature type="compositionally biased region" description="Polar residues" evidence="7">
    <location>
        <begin position="32"/>
        <end position="41"/>
    </location>
</feature>
<dbReference type="SMART" id="SM00387">
    <property type="entry name" value="HATPase_c"/>
    <property type="match status" value="2"/>
</dbReference>
<protein>
    <recommendedName>
        <fullName evidence="2">histidine kinase</fullName>
        <ecNumber evidence="2">2.7.13.3</ecNumber>
    </recommendedName>
</protein>
<dbReference type="InterPro" id="IPR011006">
    <property type="entry name" value="CheY-like_superfamily"/>
</dbReference>
<evidence type="ECO:0000256" key="3">
    <source>
        <dbReference type="ARBA" id="ARBA00022553"/>
    </source>
</evidence>
<dbReference type="PANTHER" id="PTHR43047">
    <property type="entry name" value="TWO-COMPONENT HISTIDINE PROTEIN KINASE"/>
    <property type="match status" value="1"/>
</dbReference>
<dbReference type="InterPro" id="IPR029016">
    <property type="entry name" value="GAF-like_dom_sf"/>
</dbReference>
<dbReference type="Gene3D" id="1.10.287.130">
    <property type="match status" value="2"/>
</dbReference>
<feature type="region of interest" description="Disordered" evidence="7">
    <location>
        <begin position="1243"/>
        <end position="1278"/>
    </location>
</feature>
<feature type="compositionally biased region" description="Basic and acidic residues" evidence="7">
    <location>
        <begin position="85"/>
        <end position="99"/>
    </location>
</feature>
<dbReference type="CDD" id="cd00082">
    <property type="entry name" value="HisKA"/>
    <property type="match status" value="2"/>
</dbReference>
<feature type="region of interest" description="Disordered" evidence="7">
    <location>
        <begin position="1294"/>
        <end position="1315"/>
    </location>
</feature>
<feature type="region of interest" description="Disordered" evidence="7">
    <location>
        <begin position="280"/>
        <end position="301"/>
    </location>
</feature>
<dbReference type="CDD" id="cd16922">
    <property type="entry name" value="HATPase_EvgS-ArcB-TorS-like"/>
    <property type="match status" value="1"/>
</dbReference>
<dbReference type="PROSITE" id="PS50109">
    <property type="entry name" value="HIS_KIN"/>
    <property type="match status" value="2"/>
</dbReference>
<dbReference type="GO" id="GO:0009927">
    <property type="term" value="F:histidine phosphotransfer kinase activity"/>
    <property type="evidence" value="ECO:0007669"/>
    <property type="project" value="TreeGrafter"/>
</dbReference>
<gene>
    <name evidence="10" type="ORF">K457DRAFT_153930</name>
</gene>
<feature type="region of interest" description="Disordered" evidence="7">
    <location>
        <begin position="2110"/>
        <end position="2157"/>
    </location>
</feature>
<dbReference type="OrthoDB" id="5378913at2759"/>
<accession>A0A197K2U6</accession>
<dbReference type="EMBL" id="KV442027">
    <property type="protein sequence ID" value="OAQ31967.1"/>
    <property type="molecule type" value="Genomic_DNA"/>
</dbReference>
<feature type="compositionally biased region" description="Polar residues" evidence="7">
    <location>
        <begin position="2137"/>
        <end position="2152"/>
    </location>
</feature>
<dbReference type="STRING" id="1314771.A0A197K2U6"/>
<dbReference type="Gene3D" id="3.40.50.2300">
    <property type="match status" value="3"/>
</dbReference>
<feature type="domain" description="Histidine kinase" evidence="8">
    <location>
        <begin position="900"/>
        <end position="1124"/>
    </location>
</feature>
<dbReference type="PROSITE" id="PS50110">
    <property type="entry name" value="RESPONSE_REGULATORY"/>
    <property type="match status" value="2"/>
</dbReference>
<proteinExistence type="predicted"/>
<dbReference type="Pfam" id="PF02518">
    <property type="entry name" value="HATPase_c"/>
    <property type="match status" value="2"/>
</dbReference>
<name>A0A197K2U6_9FUNG</name>
<dbReference type="PRINTS" id="PR00344">
    <property type="entry name" value="BCTRLSENSOR"/>
</dbReference>
<dbReference type="EC" id="2.7.13.3" evidence="2"/>
<dbReference type="InterPro" id="IPR003661">
    <property type="entry name" value="HisK_dim/P_dom"/>
</dbReference>
<sequence length="2538" mass="278032">MESDHRSCAPTEIDPDTQRVAASLDTSDMDTENSSITTTPSGHPLVDNGDFLFEPQTIDSNNDDDKARNADSDLFTSVAAQQQQQEERRQAHQQQKEEYYQQQGQQHLINSNNATQSNSINNSHHHHHNHHQGPSNPLRQKITILHPALVAEQLPSTKAPTVYALASSVPFPTVNQLSINLPNQPTASEKIAVPFKTILHTPTVNVTSERKNAPSGVSIDELSPVVNTMPSDTMDTDSIPEPPSQIPYASSTVEVGEQQPIEDDVHPYFAASNLPLRPRAHLPNGFSTPSSRTASPLSGSAANEWSKIDTGLISPPLSTTFFTPPCNSTQAPVHHAVHDQQLDPNLVQRTAEEQQIQSDAAATAAGESVSIGSRTTVFGFAPLVNPGDQQANMKSSEERALSDGHCQTMPLDTPSRQFDLAGQTAPAVDPTGVPHVRAGISPTLNLDQVETRPMEYRNEPSVESLVNSKDWSTTGLGPRSSWPVELSVLMPTMMRSASPLAIYWGEQCHLIYNDAWRPILKQKHPYAMGLPGANVWSEIWDVIGPQMAGVRELGRGSDNKGLRLDLHREGYEEECYFDFTFTPIFLRDGTAGGILAFVQEVTQSILNQRRLMTLNQFSKQAPLIQSVNGAYSMITTILQESNNLDVPFSIVYKTLDPTKEVVPTLTHTSFLPSQPPSFSSPSTHDDFLSTESIAGTGLEPGQGADCTSSTVKLIRSHFSVGVPSGKKNSRRIPQSAILCSTSFDRNLQVVDYGGVKEKVFSKISSTRHIPDSLLITPEEYEPLDPASPVYDDPWTWPVRSVLADGIPRLVTLPKSTHKLARALLLPILENPSVLESRITTVLVVGINPFRMLDNQYLDFLALLVANIASLLHFGRSREEERKSTEALYELNKAKISFFQNISHELRTPLTLMLAPLEDVLNQTPENSPIRSNLEMVRRNSRRLLKLVNTLLQFSRVEAGKGQAIFEETDLSKATREISANFESVALGFNLQYNIICESLDGLPGGIWVDRAMWSGIILNLIGNAFKHTWEGSVTIHQYPCKGKNGRDGVAVDVKDTGVGIAAEHLDTLFGRFNRIENKQSRSHEGTGIGLSLVKELTEIHGGVVSVTSVVDKGTCFHLWIPSGRSHHPNAQIKLGDSKEDDPLLRAPRDDILNNRTDASMFVEEATQWISQKSMPGSTLTASGTDSTEEEKLEEYADNIGVEYMRDRQDSIEMSNSDYEVSTMNLDEGEISKILMDLPDLAHEPTSDLDPLLPRRSSSVAHSPKMSKMDSPTPKTLPASESLFGPIVTDHGAYGGGQIQRNEVSEEPKDDSPMHRSKLRRSYIVVVDDNNDMRAYLREILGKDFRVRCAVDGLDALRVISERLKQGKRIDLVLSDVAMPNMNGYELLQRLRNDTTTMMTPFILLSARAGEEANVEGLDLGADDCLVKPFSARELLARVRSSIRLSDLRHELIREQRHALEMKQLIYSISVRIRSGLSLPQILDTASMELFKVIRCNAIRICRFRGVDEETGQHLVRYVAEISKVGQPKALTPMDRLYPKGLEVPETRVQSGEHDTASELRTVTNFVHPVYGIKSFISVPLIYNNKIWGYLLASRDADTRDWSQSEKLLFEQTGNQISLAIAHATLWNLKKSQQVEMEAAHAANEAKSQILANTSHELRTPIGAIVGALSALEDTDYNLTGEQRDMVKIMQITSDVALSVINDLLDTAKLEAGAMSLNIKECPALTETLEQSVRIFGDKAGRKEVDLIMEPSEDLERLETLLQQGMSIWTDGDRLQQVIMNLIGNAVKFTTNGKVMIHFSVAKNASSSLPGEASADGSQSQQATNPRVHYPEPFPPDAVVTPTTFHFEVTDTGIGIDPDFLKNNIFKSFAQVDQSMTRRFGGTGLGLAISKHLVMMNGGILGVTSNIGQGSTFYFTWPVALVSVSTKPRPARSLAVNPVIPAELALETRAVVVEPVTESRQQLGWILNHQGVQVTLYENFDTVVQDEQARNPHLLGVDGTVLAANHRPNAHFFLCTRSNTVEATVETARALGEIFKARNAKAKMEGDQHYRDHILSIVLVIFSSPQGRSLARDMVKRIRANGLEDTLHCRYVVKPVKPDRVVECLQMIDSSTSTQRSNGSSSTRQQRQEASAEARRQVAQSQSGNLTDTSASQVIPADGNLSLVSSDYDTDNYYNKNTPESSSLDPDGEADTIAGGNVNKSQPHMNGTLRPSTDTGSESDRKMDISTSKPLFTPPQRMRLARTTSGPKNSGGTSTDDSKPPTRSNPAFSNRAARAAAGKRERKGKCVLCVEDNIINLRVVQYQLQKLGYDTLSACNGQIAVDIINSQVEMLGERTASLRLDGEESGVGNTDGDVSMDTADEGDQHRHHLIKGGLLVIPESNGNMSHIFDQTEPSSPSNLPGLSTFSAASTTTGSPLLSSSSAHFEGHAAPLASTLAAALGASTYSPTMQPTVSSGSRPPKIDLILMDCAMPVKSGFEAASEIRAIGQASSFAAQIPIIALTASAVPSTKEKCLAAGMNGYLSKPTKLADLEATLDQWID</sequence>
<dbReference type="SUPFAM" id="SSF55874">
    <property type="entry name" value="ATPase domain of HSP90 chaperone/DNA topoisomerase II/histidine kinase"/>
    <property type="match status" value="2"/>
</dbReference>
<feature type="domain" description="Histidine kinase" evidence="8">
    <location>
        <begin position="1652"/>
        <end position="1920"/>
    </location>
</feature>
<feature type="compositionally biased region" description="Polar residues" evidence="7">
    <location>
        <begin position="1815"/>
        <end position="1824"/>
    </location>
</feature>
<dbReference type="SMART" id="SM00448">
    <property type="entry name" value="REC"/>
    <property type="match status" value="2"/>
</dbReference>
<dbReference type="Gene3D" id="3.30.450.40">
    <property type="match status" value="1"/>
</dbReference>
<keyword evidence="4" id="KW-0808">Transferase</keyword>
<feature type="domain" description="Response regulatory" evidence="9">
    <location>
        <begin position="1322"/>
        <end position="1442"/>
    </location>
</feature>
<evidence type="ECO:0000313" key="10">
    <source>
        <dbReference type="EMBL" id="OAQ31967.1"/>
    </source>
</evidence>
<feature type="region of interest" description="Disordered" evidence="7">
    <location>
        <begin position="2171"/>
        <end position="2275"/>
    </location>
</feature>
<feature type="domain" description="Response regulatory" evidence="9">
    <location>
        <begin position="2285"/>
        <end position="2537"/>
    </location>
</feature>
<feature type="compositionally biased region" description="Basic and acidic residues" evidence="7">
    <location>
        <begin position="2125"/>
        <end position="2135"/>
    </location>
</feature>
<dbReference type="SUPFAM" id="SSF47384">
    <property type="entry name" value="Homodimeric domain of signal transducing histidine kinase"/>
    <property type="match status" value="2"/>
</dbReference>
<keyword evidence="5" id="KW-0418">Kinase</keyword>
<evidence type="ECO:0000259" key="8">
    <source>
        <dbReference type="PROSITE" id="PS50109"/>
    </source>
</evidence>
<feature type="compositionally biased region" description="Low complexity" evidence="7">
    <location>
        <begin position="2110"/>
        <end position="2124"/>
    </location>
</feature>
<evidence type="ECO:0000256" key="7">
    <source>
        <dbReference type="SAM" id="MobiDB-lite"/>
    </source>
</evidence>
<keyword evidence="11" id="KW-1185">Reference proteome</keyword>
<feature type="modified residue" description="4-aspartylphosphate" evidence="6">
    <location>
        <position position="2466"/>
    </location>
</feature>
<dbReference type="InterPro" id="IPR003018">
    <property type="entry name" value="GAF"/>
</dbReference>
<evidence type="ECO:0000259" key="9">
    <source>
        <dbReference type="PROSITE" id="PS50110"/>
    </source>
</evidence>
<dbReference type="GO" id="GO:0005886">
    <property type="term" value="C:plasma membrane"/>
    <property type="evidence" value="ECO:0007669"/>
    <property type="project" value="TreeGrafter"/>
</dbReference>
<dbReference type="PANTHER" id="PTHR43047:SF72">
    <property type="entry name" value="OSMOSENSING HISTIDINE PROTEIN KINASE SLN1"/>
    <property type="match status" value="1"/>
</dbReference>
<evidence type="ECO:0000256" key="1">
    <source>
        <dbReference type="ARBA" id="ARBA00000085"/>
    </source>
</evidence>
<organism evidence="10 11">
    <name type="scientific">Linnemannia elongata AG-77</name>
    <dbReference type="NCBI Taxonomy" id="1314771"/>
    <lineage>
        <taxon>Eukaryota</taxon>
        <taxon>Fungi</taxon>
        <taxon>Fungi incertae sedis</taxon>
        <taxon>Mucoromycota</taxon>
        <taxon>Mortierellomycotina</taxon>
        <taxon>Mortierellomycetes</taxon>
        <taxon>Mortierellales</taxon>
        <taxon>Mortierellaceae</taxon>
        <taxon>Linnemannia</taxon>
    </lineage>
</organism>
<dbReference type="InterPro" id="IPR036890">
    <property type="entry name" value="HATPase_C_sf"/>
</dbReference>
<evidence type="ECO:0000313" key="11">
    <source>
        <dbReference type="Proteomes" id="UP000078512"/>
    </source>
</evidence>
<feature type="region of interest" description="Disordered" evidence="7">
    <location>
        <begin position="1"/>
        <end position="138"/>
    </location>
</feature>
<feature type="compositionally biased region" description="Polar residues" evidence="7">
    <location>
        <begin position="2197"/>
        <end position="2215"/>
    </location>
</feature>
<feature type="compositionally biased region" description="Polar residues" evidence="7">
    <location>
        <begin position="2171"/>
        <end position="2183"/>
    </location>
</feature>
<dbReference type="Pfam" id="PF01590">
    <property type="entry name" value="GAF"/>
    <property type="match status" value="1"/>
</dbReference>
<keyword evidence="3 6" id="KW-0597">Phosphoprotein</keyword>
<dbReference type="GO" id="GO:0000155">
    <property type="term" value="F:phosphorelay sensor kinase activity"/>
    <property type="evidence" value="ECO:0007669"/>
    <property type="project" value="InterPro"/>
</dbReference>
<dbReference type="FunFam" id="1.10.287.130:FF:000045">
    <property type="entry name" value="Two-component system sensor histidine kinase/response regulator"/>
    <property type="match status" value="1"/>
</dbReference>
<dbReference type="SUPFAM" id="SSF52172">
    <property type="entry name" value="CheY-like"/>
    <property type="match status" value="3"/>
</dbReference>
<dbReference type="SMART" id="SM00388">
    <property type="entry name" value="HisKA"/>
    <property type="match status" value="2"/>
</dbReference>
<evidence type="ECO:0000256" key="6">
    <source>
        <dbReference type="PROSITE-ProRule" id="PRU00169"/>
    </source>
</evidence>
<dbReference type="Gene3D" id="3.30.450.20">
    <property type="entry name" value="PAS domain"/>
    <property type="match status" value="1"/>
</dbReference>
<evidence type="ECO:0000256" key="2">
    <source>
        <dbReference type="ARBA" id="ARBA00012438"/>
    </source>
</evidence>
<feature type="modified residue" description="4-aspartylphosphate" evidence="6">
    <location>
        <position position="1375"/>
    </location>
</feature>
<feature type="compositionally biased region" description="Basic and acidic residues" evidence="7">
    <location>
        <begin position="1302"/>
        <end position="1313"/>
    </location>
</feature>
<comment type="catalytic activity">
    <reaction evidence="1">
        <text>ATP + protein L-histidine = ADP + protein N-phospho-L-histidine.</text>
        <dbReference type="EC" id="2.7.13.3"/>
    </reaction>
</comment>
<dbReference type="Pfam" id="PF00072">
    <property type="entry name" value="Response_reg"/>
    <property type="match status" value="2"/>
</dbReference>
<dbReference type="InterPro" id="IPR004358">
    <property type="entry name" value="Sig_transdc_His_kin-like_C"/>
</dbReference>
<dbReference type="CDD" id="cd17574">
    <property type="entry name" value="REC_OmpR"/>
    <property type="match status" value="1"/>
</dbReference>
<dbReference type="SMART" id="SM00065">
    <property type="entry name" value="GAF"/>
    <property type="match status" value="1"/>
</dbReference>
<dbReference type="Proteomes" id="UP000078512">
    <property type="component" value="Unassembled WGS sequence"/>
</dbReference>
<evidence type="ECO:0000256" key="5">
    <source>
        <dbReference type="ARBA" id="ARBA00022777"/>
    </source>
</evidence>
<feature type="compositionally biased region" description="Polar residues" evidence="7">
    <location>
        <begin position="2241"/>
        <end position="2267"/>
    </location>
</feature>
<dbReference type="InterPro" id="IPR005467">
    <property type="entry name" value="His_kinase_dom"/>
</dbReference>
<feature type="compositionally biased region" description="Polar residues" evidence="7">
    <location>
        <begin position="285"/>
        <end position="301"/>
    </location>
</feature>
<dbReference type="CDD" id="cd17546">
    <property type="entry name" value="REC_hyHK_CKI1_RcsC-like"/>
    <property type="match status" value="1"/>
</dbReference>